<keyword evidence="3" id="KW-1185">Reference proteome</keyword>
<dbReference type="STRING" id="381764.Fnod_0558"/>
<gene>
    <name evidence="2" type="ordered locus">Fnod_0558</name>
</gene>
<dbReference type="Pfam" id="PF00075">
    <property type="entry name" value="RNase_H"/>
    <property type="match status" value="1"/>
</dbReference>
<dbReference type="RefSeq" id="WP_011993739.1">
    <property type="nucleotide sequence ID" value="NC_009718.1"/>
</dbReference>
<protein>
    <submittedName>
        <fullName evidence="2">RNAse H family protein</fullName>
    </submittedName>
</protein>
<dbReference type="SUPFAM" id="SSF53098">
    <property type="entry name" value="Ribonuclease H-like"/>
    <property type="match status" value="1"/>
</dbReference>
<evidence type="ECO:0000313" key="3">
    <source>
        <dbReference type="Proteomes" id="UP000002415"/>
    </source>
</evidence>
<dbReference type="PROSITE" id="PS50879">
    <property type="entry name" value="RNASE_H_1"/>
    <property type="match status" value="1"/>
</dbReference>
<organism evidence="2 3">
    <name type="scientific">Fervidobacterium nodosum (strain ATCC 35602 / DSM 5306 / Rt17-B1)</name>
    <dbReference type="NCBI Taxonomy" id="381764"/>
    <lineage>
        <taxon>Bacteria</taxon>
        <taxon>Thermotogati</taxon>
        <taxon>Thermotogota</taxon>
        <taxon>Thermotogae</taxon>
        <taxon>Thermotogales</taxon>
        <taxon>Fervidobacteriaceae</taxon>
        <taxon>Fervidobacterium</taxon>
    </lineage>
</organism>
<dbReference type="EMBL" id="CP000771">
    <property type="protein sequence ID" value="ABS60420.1"/>
    <property type="molecule type" value="Genomic_DNA"/>
</dbReference>
<dbReference type="AlphaFoldDB" id="A7HKI7"/>
<proteinExistence type="predicted"/>
<dbReference type="GO" id="GO:0003676">
    <property type="term" value="F:nucleic acid binding"/>
    <property type="evidence" value="ECO:0007669"/>
    <property type="project" value="InterPro"/>
</dbReference>
<name>A7HKI7_FERNB</name>
<accession>A7HKI7</accession>
<reference evidence="2 3" key="2">
    <citation type="journal article" date="2009" name="Proc. Natl. Acad. Sci. U.S.A.">
        <title>On the chimeric nature, thermophilic origin, and phylogenetic placement of the Thermotogales.</title>
        <authorList>
            <person name="Zhaxybayeva O."/>
            <person name="Swithers K.S."/>
            <person name="Lapierre P."/>
            <person name="Fournier G.P."/>
            <person name="Bickhart D.M."/>
            <person name="DeBoy R.T."/>
            <person name="Nelson K.E."/>
            <person name="Nesbo C.L."/>
            <person name="Doolittle W.F."/>
            <person name="Gogarten J.P."/>
            <person name="Noll K.M."/>
        </authorList>
    </citation>
    <scope>NUCLEOTIDE SEQUENCE [LARGE SCALE GENOMIC DNA]</scope>
    <source>
        <strain evidence="3">ATCC 35602 / DSM 5306 / Rt17-B1</strain>
    </source>
</reference>
<dbReference type="GO" id="GO:0004523">
    <property type="term" value="F:RNA-DNA hybrid ribonuclease activity"/>
    <property type="evidence" value="ECO:0007669"/>
    <property type="project" value="InterPro"/>
</dbReference>
<dbReference type="Gene3D" id="3.30.420.10">
    <property type="entry name" value="Ribonuclease H-like superfamily/Ribonuclease H"/>
    <property type="match status" value="1"/>
</dbReference>
<dbReference type="eggNOG" id="COG0328">
    <property type="taxonomic scope" value="Bacteria"/>
</dbReference>
<dbReference type="OrthoDB" id="46878at2"/>
<dbReference type="InterPro" id="IPR012337">
    <property type="entry name" value="RNaseH-like_sf"/>
</dbReference>
<sequence length="152" mass="17748">MKIYVDGSYNESLNLAGYAFAVVENEEIKFAQKEAMILRNGNSVTAELIGVIKALEYCQNQGIQEVTIIHDYNEIPMFAFSYRKTKNPSINSYVRKLREMRETIKVSFLKVKAHTDDRFNNYVDELSRKSIEEFLERLLKNKNNSKHSLENR</sequence>
<dbReference type="InterPro" id="IPR036397">
    <property type="entry name" value="RNaseH_sf"/>
</dbReference>
<dbReference type="Proteomes" id="UP000002415">
    <property type="component" value="Chromosome"/>
</dbReference>
<evidence type="ECO:0000313" key="2">
    <source>
        <dbReference type="EMBL" id="ABS60420.1"/>
    </source>
</evidence>
<dbReference type="HOGENOM" id="CLU_030894_2_2_0"/>
<feature type="domain" description="RNase H type-1" evidence="1">
    <location>
        <begin position="1"/>
        <end position="132"/>
    </location>
</feature>
<dbReference type="KEGG" id="fno:Fnod_0558"/>
<evidence type="ECO:0000259" key="1">
    <source>
        <dbReference type="PROSITE" id="PS50879"/>
    </source>
</evidence>
<reference evidence="2 3" key="1">
    <citation type="submission" date="2007-07" db="EMBL/GenBank/DDBJ databases">
        <title>Complete sequence of Fervidobacterium nodosum Rt17-B1.</title>
        <authorList>
            <consortium name="US DOE Joint Genome Institute"/>
            <person name="Copeland A."/>
            <person name="Lucas S."/>
            <person name="Lapidus A."/>
            <person name="Barry K."/>
            <person name="Glavina del Rio T."/>
            <person name="Dalin E."/>
            <person name="Tice H."/>
            <person name="Pitluck S."/>
            <person name="Saunders E."/>
            <person name="Brettin T."/>
            <person name="Bruce D."/>
            <person name="Detter J.C."/>
            <person name="Han C."/>
            <person name="Schmutz J."/>
            <person name="Larimer F."/>
            <person name="Land M."/>
            <person name="Hauser L."/>
            <person name="Kyrpides N."/>
            <person name="Mikhailova N."/>
            <person name="Nelson K."/>
            <person name="Gogarten J.P."/>
            <person name="Noll K."/>
            <person name="Richardson P."/>
        </authorList>
    </citation>
    <scope>NUCLEOTIDE SEQUENCE [LARGE SCALE GENOMIC DNA]</scope>
    <source>
        <strain evidence="3">ATCC 35602 / DSM 5306 / Rt17-B1</strain>
    </source>
</reference>
<dbReference type="InterPro" id="IPR002156">
    <property type="entry name" value="RNaseH_domain"/>
</dbReference>